<dbReference type="Proteomes" id="UP000178558">
    <property type="component" value="Unassembled WGS sequence"/>
</dbReference>
<keyword evidence="1" id="KW-0808">Transferase</keyword>
<sequence length="399" mass="46109">MKILMVTPYLPYPPASGGQIRTFNLLKYLSKKNDIVLVALYKTDHDKKYVSHLQEYCEKVYLCKRSENPWQPKNILKSLFSFQPFLIVRNFSPEAKKVLEDLLSKEHFDVIHSETFYVMPHIPQTEVPILLVEQTIEFKVYQHFIETLPWIFRIFLALDIFKLKFWEKFYWKKASLVATVSDLDQTIVSNIESSIRPVVIPNGAGEDMLIDKLEPKDNKETILLFQGNFSWLQNVEAANYLIEKIHPLLKKKFPRYKLIIAGQHAKKIAKENDVEYVDIEHSDTATVKRLYTTSTLFIAPIFGPGGTRLKILAAMASGLPVISTKIGVEGLDVKDEKNVLFASTPEKFVEKISLILSSKSLYENIRKNAYKLVKEKYNWEKIAGQLEIAYQQIRSNKTV</sequence>
<comment type="caution">
    <text evidence="2">The sequence shown here is derived from an EMBL/GenBank/DDBJ whole genome shotgun (WGS) entry which is preliminary data.</text>
</comment>
<dbReference type="Gene3D" id="3.40.50.2000">
    <property type="entry name" value="Glycogen Phosphorylase B"/>
    <property type="match status" value="2"/>
</dbReference>
<protein>
    <recommendedName>
        <fullName evidence="4">Glycosyltransferase subfamily 4-like N-terminal domain-containing protein</fullName>
    </recommendedName>
</protein>
<dbReference type="AlphaFoldDB" id="A0A1F7J4Q8"/>
<dbReference type="GO" id="GO:0016757">
    <property type="term" value="F:glycosyltransferase activity"/>
    <property type="evidence" value="ECO:0007669"/>
    <property type="project" value="TreeGrafter"/>
</dbReference>
<dbReference type="GO" id="GO:0009103">
    <property type="term" value="P:lipopolysaccharide biosynthetic process"/>
    <property type="evidence" value="ECO:0007669"/>
    <property type="project" value="TreeGrafter"/>
</dbReference>
<reference evidence="2 3" key="1">
    <citation type="journal article" date="2016" name="Nat. Commun.">
        <title>Thousands of microbial genomes shed light on interconnected biogeochemical processes in an aquifer system.</title>
        <authorList>
            <person name="Anantharaman K."/>
            <person name="Brown C.T."/>
            <person name="Hug L.A."/>
            <person name="Sharon I."/>
            <person name="Castelle C.J."/>
            <person name="Probst A.J."/>
            <person name="Thomas B.C."/>
            <person name="Singh A."/>
            <person name="Wilkins M.J."/>
            <person name="Karaoz U."/>
            <person name="Brodie E.L."/>
            <person name="Williams K.H."/>
            <person name="Hubbard S.S."/>
            <person name="Banfield J.F."/>
        </authorList>
    </citation>
    <scope>NUCLEOTIDE SEQUENCE [LARGE SCALE GENOMIC DNA]</scope>
</reference>
<dbReference type="SUPFAM" id="SSF53756">
    <property type="entry name" value="UDP-Glycosyltransferase/glycogen phosphorylase"/>
    <property type="match status" value="1"/>
</dbReference>
<dbReference type="CDD" id="cd03801">
    <property type="entry name" value="GT4_PimA-like"/>
    <property type="match status" value="1"/>
</dbReference>
<organism evidence="2 3">
    <name type="scientific">Candidatus Roizmanbacteria bacterium RIFCSPLOWO2_01_FULL_40_42</name>
    <dbReference type="NCBI Taxonomy" id="1802066"/>
    <lineage>
        <taxon>Bacteria</taxon>
        <taxon>Candidatus Roizmaniibacteriota</taxon>
    </lineage>
</organism>
<name>A0A1F7J4Q8_9BACT</name>
<dbReference type="EMBL" id="MGAQ01000015">
    <property type="protein sequence ID" value="OGK50594.1"/>
    <property type="molecule type" value="Genomic_DNA"/>
</dbReference>
<gene>
    <name evidence="2" type="ORF">A3B50_02315</name>
</gene>
<proteinExistence type="predicted"/>
<evidence type="ECO:0000313" key="2">
    <source>
        <dbReference type="EMBL" id="OGK50594.1"/>
    </source>
</evidence>
<evidence type="ECO:0008006" key="4">
    <source>
        <dbReference type="Google" id="ProtNLM"/>
    </source>
</evidence>
<dbReference type="PANTHER" id="PTHR46401">
    <property type="entry name" value="GLYCOSYLTRANSFERASE WBBK-RELATED"/>
    <property type="match status" value="1"/>
</dbReference>
<evidence type="ECO:0000313" key="3">
    <source>
        <dbReference type="Proteomes" id="UP000178558"/>
    </source>
</evidence>
<dbReference type="Pfam" id="PF13692">
    <property type="entry name" value="Glyco_trans_1_4"/>
    <property type="match status" value="1"/>
</dbReference>
<dbReference type="PANTHER" id="PTHR46401:SF2">
    <property type="entry name" value="GLYCOSYLTRANSFERASE WBBK-RELATED"/>
    <property type="match status" value="1"/>
</dbReference>
<accession>A0A1F7J4Q8</accession>
<evidence type="ECO:0000256" key="1">
    <source>
        <dbReference type="ARBA" id="ARBA00022679"/>
    </source>
</evidence>